<dbReference type="KEGG" id="beg:INE88_03801"/>
<organism evidence="1 2">
    <name type="scientific">Bacteroides eggerthii</name>
    <dbReference type="NCBI Taxonomy" id="28111"/>
    <lineage>
        <taxon>Bacteria</taxon>
        <taxon>Pseudomonadati</taxon>
        <taxon>Bacteroidota</taxon>
        <taxon>Bacteroidia</taxon>
        <taxon>Bacteroidales</taxon>
        <taxon>Bacteroidaceae</taxon>
        <taxon>Bacteroides</taxon>
    </lineage>
</organism>
<gene>
    <name evidence="1" type="ORF">INE88_03801</name>
</gene>
<reference evidence="1" key="1">
    <citation type="journal article" date="2021" name="PLoS Genet.">
        <title>Mobile Type VI secretion system loci of the gut Bacteroidales display extensive intra-ecosystem transfer, multi-species spread and geographical clustering.</title>
        <authorList>
            <person name="Garcia-Bayona L."/>
            <person name="Coyne M.J."/>
            <person name="Comstock L.E."/>
        </authorList>
    </citation>
    <scope>NUCLEOTIDE SEQUENCE</scope>
    <source>
        <strain evidence="1">CL11T00C20</strain>
    </source>
</reference>
<evidence type="ECO:0000313" key="2">
    <source>
        <dbReference type="Proteomes" id="UP000679226"/>
    </source>
</evidence>
<dbReference type="AlphaFoldDB" id="A0A975Q7Y6"/>
<name>A0A975Q7Y6_9BACE</name>
<accession>A0A975Q7Y6</accession>
<evidence type="ECO:0000313" key="1">
    <source>
        <dbReference type="EMBL" id="QUT46956.1"/>
    </source>
</evidence>
<sequence length="125" mass="15317">MKQLDECLDKKPTKRDIMDMVELRIRNLQAFDELQSFNDTGKFLYIHPLIAHQSERAQLEKLLKTDTQEFLRLHKNVTDNIRRYESYLKRSDRIGRRTQDRENLRRHREREALFKTILQDFQIQK</sequence>
<proteinExistence type="predicted"/>
<dbReference type="RefSeq" id="WP_211454521.1">
    <property type="nucleotide sequence ID" value="NZ_CP072227.1"/>
</dbReference>
<dbReference type="Proteomes" id="UP000679226">
    <property type="component" value="Chromosome"/>
</dbReference>
<protein>
    <submittedName>
        <fullName evidence="1">Uncharacterized protein</fullName>
    </submittedName>
</protein>
<dbReference type="EMBL" id="CP072227">
    <property type="protein sequence ID" value="QUT46956.1"/>
    <property type="molecule type" value="Genomic_DNA"/>
</dbReference>